<organism evidence="1 2">
    <name type="scientific">Leptospira weilii serovar Ranarum str. ICFT</name>
    <dbReference type="NCBI Taxonomy" id="1218598"/>
    <lineage>
        <taxon>Bacteria</taxon>
        <taxon>Pseudomonadati</taxon>
        <taxon>Spirochaetota</taxon>
        <taxon>Spirochaetia</taxon>
        <taxon>Leptospirales</taxon>
        <taxon>Leptospiraceae</taxon>
        <taxon>Leptospira</taxon>
    </lineage>
</organism>
<dbReference type="EMBL" id="AOHC02000024">
    <property type="protein sequence ID" value="EMY78258.1"/>
    <property type="molecule type" value="Genomic_DNA"/>
</dbReference>
<dbReference type="AlphaFoldDB" id="N1WQZ8"/>
<dbReference type="STRING" id="1218598.LEP1GSC060_0344"/>
<reference evidence="1" key="1">
    <citation type="submission" date="2013-03" db="EMBL/GenBank/DDBJ databases">
        <authorList>
            <person name="Harkins D.M."/>
            <person name="Durkin A.S."/>
            <person name="Brinkac L.M."/>
            <person name="Haft D.H."/>
            <person name="Selengut J.D."/>
            <person name="Sanka R."/>
            <person name="DePew J."/>
            <person name="Purushe J."/>
            <person name="Hartskeerl R.A."/>
            <person name="Ahmed A."/>
            <person name="van der Linden H."/>
            <person name="Goris M.G.A."/>
            <person name="Vinetz J.M."/>
            <person name="Sutton G.G."/>
            <person name="Nierman W.C."/>
            <person name="Fouts D.E."/>
        </authorList>
    </citation>
    <scope>NUCLEOTIDE SEQUENCE [LARGE SCALE GENOMIC DNA]</scope>
    <source>
        <strain evidence="1">ICFT</strain>
    </source>
</reference>
<comment type="caution">
    <text evidence="1">The sequence shown here is derived from an EMBL/GenBank/DDBJ whole genome shotgun (WGS) entry which is preliminary data.</text>
</comment>
<name>N1WQZ8_9LEPT</name>
<protein>
    <submittedName>
        <fullName evidence="1">Uncharacterized protein</fullName>
    </submittedName>
</protein>
<proteinExistence type="predicted"/>
<accession>N1WQZ8</accession>
<gene>
    <name evidence="1" type="ORF">LEP1GSC060_0344</name>
</gene>
<keyword evidence="2" id="KW-1185">Reference proteome</keyword>
<evidence type="ECO:0000313" key="1">
    <source>
        <dbReference type="EMBL" id="EMY78258.1"/>
    </source>
</evidence>
<sequence>MDSQEKRVESRISKETIFAIRKKMRNREKFSVSGFMIPFRKTGNKAQVF</sequence>
<dbReference type="Proteomes" id="UP000012313">
    <property type="component" value="Unassembled WGS sequence"/>
</dbReference>
<evidence type="ECO:0000313" key="2">
    <source>
        <dbReference type="Proteomes" id="UP000012313"/>
    </source>
</evidence>
<dbReference type="RefSeq" id="WP_003000235.1">
    <property type="nucleotide sequence ID" value="NZ_AOHC02000024.1"/>
</dbReference>